<organism evidence="2 3">
    <name type="scientific">Thiocapsa rosea</name>
    <dbReference type="NCBI Taxonomy" id="69360"/>
    <lineage>
        <taxon>Bacteria</taxon>
        <taxon>Pseudomonadati</taxon>
        <taxon>Pseudomonadota</taxon>
        <taxon>Gammaproteobacteria</taxon>
        <taxon>Chromatiales</taxon>
        <taxon>Chromatiaceae</taxon>
        <taxon>Thiocapsa</taxon>
    </lineage>
</organism>
<keyword evidence="3" id="KW-1185">Reference proteome</keyword>
<gene>
    <name evidence="2" type="ORF">BDD21_3900</name>
</gene>
<sequence length="173" mass="19642">MNREDSRFEQTAQETSDDDDRLWPSADYARQVERLREAVGGTVYLVELEPTEIQLGIRQTGQPFVLLDVLEFPRPDPARGLAPHLILLDDGRGVNLGRIARICLERPFSPTPEQILYQDRRATRELLFAERRLSPAFIAERSQQLLGQVLGMDGTAMRSEQSPVLGHQPKHVD</sequence>
<dbReference type="AlphaFoldDB" id="A0A495VEY0"/>
<accession>A0A495VEY0</accession>
<protein>
    <submittedName>
        <fullName evidence="2">Uncharacterized protein</fullName>
    </submittedName>
</protein>
<reference evidence="2 3" key="1">
    <citation type="submission" date="2018-10" db="EMBL/GenBank/DDBJ databases">
        <title>Genomic Encyclopedia of Archaeal and Bacterial Type Strains, Phase II (KMG-II): from individual species to whole genera.</title>
        <authorList>
            <person name="Goeker M."/>
        </authorList>
    </citation>
    <scope>NUCLEOTIDE SEQUENCE [LARGE SCALE GENOMIC DNA]</scope>
    <source>
        <strain evidence="2 3">DSM 235</strain>
    </source>
</reference>
<dbReference type="RefSeq" id="WP_211335101.1">
    <property type="nucleotide sequence ID" value="NZ_RBXL01000001.1"/>
</dbReference>
<evidence type="ECO:0000313" key="2">
    <source>
        <dbReference type="EMBL" id="RKT46388.1"/>
    </source>
</evidence>
<comment type="caution">
    <text evidence="2">The sequence shown here is derived from an EMBL/GenBank/DDBJ whole genome shotgun (WGS) entry which is preliminary data.</text>
</comment>
<evidence type="ECO:0000256" key="1">
    <source>
        <dbReference type="SAM" id="MobiDB-lite"/>
    </source>
</evidence>
<feature type="region of interest" description="Disordered" evidence="1">
    <location>
        <begin position="1"/>
        <end position="23"/>
    </location>
</feature>
<proteinExistence type="predicted"/>
<dbReference type="EMBL" id="RBXL01000001">
    <property type="protein sequence ID" value="RKT46388.1"/>
    <property type="molecule type" value="Genomic_DNA"/>
</dbReference>
<dbReference type="Proteomes" id="UP000274556">
    <property type="component" value="Unassembled WGS sequence"/>
</dbReference>
<name>A0A495VEY0_9GAMM</name>
<evidence type="ECO:0000313" key="3">
    <source>
        <dbReference type="Proteomes" id="UP000274556"/>
    </source>
</evidence>